<sequence>MKTRKFKCLIRMGRGGTIWKVIESTNVIAARAEFESLYGKSNMKSGIISAN</sequence>
<dbReference type="AlphaFoldDB" id="A0A5Q4YZ72"/>
<gene>
    <name evidence="1" type="ORF">AW0309160_03846</name>
</gene>
<reference evidence="1" key="1">
    <citation type="submission" date="2019-09" db="EMBL/GenBank/DDBJ databases">
        <authorList>
            <person name="Hjerde E."/>
        </authorList>
    </citation>
    <scope>NUCLEOTIDE SEQUENCE</scope>
    <source>
        <strain evidence="1">06/09/160</strain>
    </source>
</reference>
<dbReference type="EMBL" id="LR721751">
    <property type="protein sequence ID" value="VVV06356.1"/>
    <property type="molecule type" value="Genomic_DNA"/>
</dbReference>
<name>A0A5Q4YZ72_9GAMM</name>
<accession>A0A5Q4YZ72</accession>
<proteinExistence type="predicted"/>
<evidence type="ECO:0000313" key="1">
    <source>
        <dbReference type="EMBL" id="VVV06356.1"/>
    </source>
</evidence>
<organism evidence="1">
    <name type="scientific">Aliivibrio wodanis</name>
    <dbReference type="NCBI Taxonomy" id="80852"/>
    <lineage>
        <taxon>Bacteria</taxon>
        <taxon>Pseudomonadati</taxon>
        <taxon>Pseudomonadota</taxon>
        <taxon>Gammaproteobacteria</taxon>
        <taxon>Vibrionales</taxon>
        <taxon>Vibrionaceae</taxon>
        <taxon>Aliivibrio</taxon>
    </lineage>
</organism>
<protein>
    <submittedName>
        <fullName evidence="1">Uncharacterized protein</fullName>
    </submittedName>
</protein>